<evidence type="ECO:0000313" key="2">
    <source>
        <dbReference type="Proteomes" id="UP000829447"/>
    </source>
</evidence>
<accession>A0ACC5X099</accession>
<gene>
    <name evidence="1" type="ORF">PGIGA_G00040340</name>
</gene>
<name>A0ACC5X099_PANGG</name>
<sequence length="3094" mass="341034">MDLMLLTLILILSTVTSCSSDEDFCPKGAQIDRDGLHCYWMSASALTWQEARTDCQKIKRGDLAVVDKPSVQKFIENSFLLEAPALVWLRNGLTSLLGSANPNHEDRERETCSQMSLGSGQWTSSPCIQKHRFICGKQISVSLPSLDSYVIGVPLMSGVYTQSQLHALPSPPDLEQQRAEMMLFPGIWVSHGGQVLSVELVAQPSQQLSMAKVQILRPYCSPNHHLVPPGCSSILNLFTCCSVKPLCNTTSGCPNGQYWCHLVEICLPVTSPCSPYHSSADGHGFTLPPRYTAVTPFYHMVADIALEIPPADEPVHIDVMFKGKKFPVFPDDILAVQHTRKSGEFLRCTSGSDSTWRQSYISIPGPEWGGWVDVAVSGLTDKGHWVDNMSCDLRLIYEDPGHLYGPSPLVNSTQSELSIDLSTPSSILINAQTPVTGMQILYPVLSKENQIHLPVNSQTLFIIKILSGRNATSLWSAPVSRAGVPFLKSCPAEISEIQGICQRDSSDTWFSYAYVMPTSQGEQTLNITASNQLNSQMLSVKIQAHIIITGLRIQPRGFNRVLVDIPQMFTAAVATGSSVKYTWVIDNLVQFAHTGEAYSVTFNKPAEYTLKVTAENPVSTKCTEAKLTADVMTPLADLTLLSKREAVAVNTSDIYAIRVKLDVSIGVTIRWDFGDRSSCVNHTVIAPLRRNDVPLDRTATQIYLQDTAHHTYTTPGDYTLRIQAQNEYDFIQMAVLLKVRSPLTKLLVLSKPALPKVNQTILFEASSQPSSYGIVYMWNFGDGSSEVEGPHKIIRHAFKKAGVFNVSVCSNNTLSRLNSWMVVEVFETISGVHLRFNGPSELNSITEISGSVSTGTNLRWTFDLGDGTVFKDLEKNSVSHVYRSTGNYTVQVIVWNAVSSVRQSIGVEIYQLAVMGILPVDCIVSGKEVNLQALVTGNVSQLTFRWSFGDTTGMSVKKGTPTITHTFSGGSFQIWSNQKDLILDGTESYDPDTTVQDADLLEFQWDITMEQNPSTSRYSASFLDNYPIQCNSSKLILPRHVLEPERVYHFTLTIQKHGRSPVSTVQHVQINEAEVLPVTIKCVSCRLVFSSSVSYSHPIALAGRSPLCNGTVQYNWTAENTKGEVLLLNEVTTSTGHSSADLVIRPNMLKPGFEYIFSLNVSQPATGLWGSASIALTPNHPPKAGNCTLSPGDSVQLLQNVVSFNCSGWVDEDSSSAQMIYTLHVAQCERPGTQCPLITLYRGTQSTFGTLVPLGITRPGHNASIITVIVTVEDNMGAKVTAIKRNLVVMVPVSDQDTTEWLKKKSQEELWALLKQGNPQDFIPYATALTSQLNQLKATSMQEFKDKVQMRGNVTQALASLSVSSLQDAAQISSALAHSTAITSEIHCGDCNSRVVEAMGKMISVIREQTRQGDVTPIETGRNILNVLSSSMSVQYPANASGLLSRHTQHQDTAISAFYQVGQLMRSLMWSRMPGEEALSLKAPQINAVGKRADLTSDLLCTDPSSPCQFHIPPNLSSQLRTERQEVVQILLFMESEALPFISAADPPISTTLAAMEFATPQGLPIPIANLTAESAIRVTLQNKKMEVSGRVNVTLPSEGIVNFTVRAVETEPNAGLFVAFNFSLIQGSGMLSSGKVSIIVTDDQTFQPSQHTHVKELTLTFSSMSPSVEETVFLTPVLNGSAKDLYVTLKNSVGVELCVSVCVFSSLCQFFSMEQRRWSTAGLSVLSTSSPDTAHCLTEHLTLFGASLFIHPDAIVLLAPSDGPSRNVVVGIVCGILLLIHLLVGLITHKLDHLDSLRLSCIPLCGQSGRYRYRVLVKTGWYRGAGTSAHVGISLYGLNKSGSRHLQREGAFQRNSLDDFQVETDVNLGEIWKICIWHDNTGLDPSWYLQHVTVWDMQTDNMFFFLVEDWLSDHHLWLSLWERPAHSTFSRAQRVTCCALILHLYLAAGAVWYGSVATISSGGPVADLMPMTPETILVGMTIAVVMFPLQSLLTFLFRKTKSKVAVELSLPPSPMSDIVEMDVYFSHPDMSCASFLSMPSGHESSTHEGSSLESLESPKLESEFWNTSHFGSESPHSSRVDQWTSSDSILGLAEVIGPTRLLKRKRALLQLRLNSPTSERSSSEDSSSPYLKKQQPSFSGEGLQPVPADPFLSSAASSGPSTSDSGQYSPNETVLSDTLESSSSEWMDLSVEKSDCDTGLYKSHCSMSVCSVASTFLPSLPPDSFSTTSTTHIGVSRSGPGLMLPSWVLAVAYLLVAVLLGMCLALVGLYGSTFSNSVLLMWLTSVLSAFFTSVVVLEPLMICVRAMYLASVVKPVDPEVEDRLVQETVVMRMGKDQGVKVRPLCGYGLLHAKEEARKVRILRNLMKNCLIYMLFLLVVLMMNYQDNIQQMNSRLLHPAVKRSIISASPGHPNLTALSGWTEVWQWMDQSLTAHLHKNPSLSLIGLARLQRMKATNYCGGNTKDTVNHGQMLMMFSAQNSGHLRQRHQSNSTTSLLTWPWSTAQSCVSSETDEMLLGNSSFFTSHILSSLKQTHWITAETQAMLVEFTQYHRETGIFLPVSILLEKTQTQRILSTISIQSFHIPGSFSGLDLNIAITALLLIFSLCFLSAEVWRMLRERAQYLTQGWHLFQLLIALLSFSAASVRFCFLSTATACLSVHVSQPDTFTGFHSIAALAKSSSQLSAVLLMLLVPQMASSLQFVRRWVVFGRVLHLACSEICGVALLFVLLLLLFSHTGSLLFSASVEGFRTIMQASQTVLCLLRNRIVLRQLSEEHPVLGPLFCLTVFGLGFWLLGRLCGAVLLHRYKTIQAEMYRPSMEPQDYEMVEFLIKRLKLWMGLTKIKEFRHRVKFEGMESPPSRSSQCSQFSSISSPISPPGPRLVSSASSQVSESSTLSESHEIQQYLDRLLPSVDSLLAGFDRVNQLTDDVFNIEQQLQKVQSRIVQNRRKQSEPQPQMPPTPKLARPSQTSLRMGLKPLQSSHDGIPEVPPRRRATQSESSLLGPSAHLMTYLSVAGRRTSQTADPEIKGFPRRRAWHSGSCHSADTIQRFTKSQSPGAIPVRPRSEERDWTEASEGMPIKKRAWHSDPSEIEKD</sequence>
<evidence type="ECO:0000313" key="1">
    <source>
        <dbReference type="EMBL" id="MCI4384575.1"/>
    </source>
</evidence>
<protein>
    <submittedName>
        <fullName evidence="1">Uncharacterized protein</fullName>
    </submittedName>
</protein>
<dbReference type="Proteomes" id="UP000829447">
    <property type="component" value="Linkage Group LG12"/>
</dbReference>
<dbReference type="EMBL" id="CM040465">
    <property type="protein sequence ID" value="MCI4384575.1"/>
    <property type="molecule type" value="Genomic_DNA"/>
</dbReference>
<proteinExistence type="predicted"/>
<keyword evidence="2" id="KW-1185">Reference proteome</keyword>
<comment type="caution">
    <text evidence="1">The sequence shown here is derived from an EMBL/GenBank/DDBJ whole genome shotgun (WGS) entry which is preliminary data.</text>
</comment>
<reference evidence="1 2" key="1">
    <citation type="journal article" date="2022" name="bioRxiv">
        <title>An ancient truncated duplication of the anti-Mullerian hormone receptor type 2 gene is a potential conserved master sex determinant in the Pangasiidae catfish family.</title>
        <authorList>
            <person name="Wen M."/>
            <person name="Pan Q."/>
            <person name="Jouanno E."/>
            <person name="Montfort J."/>
            <person name="Zahm M."/>
            <person name="Cabau C."/>
            <person name="Klopp C."/>
            <person name="Iampietro C."/>
            <person name="Roques C."/>
            <person name="Bouchez O."/>
            <person name="Castinel A."/>
            <person name="Donnadieu C."/>
            <person name="Parrinello H."/>
            <person name="Poncet C."/>
            <person name="Belmonte E."/>
            <person name="Gautier V."/>
            <person name="Avarre J.-C."/>
            <person name="Dugue R."/>
            <person name="Gustiano R."/>
            <person name="Ha T.T.T."/>
            <person name="Campet M."/>
            <person name="Sriphairoj K."/>
            <person name="Ribolli J."/>
            <person name="de Almeida F.L."/>
            <person name="Desvignes T."/>
            <person name="Postlethwait J.H."/>
            <person name="Bucao C.F."/>
            <person name="Robinson-Rechavi M."/>
            <person name="Bobe J."/>
            <person name="Herpin A."/>
            <person name="Guiguen Y."/>
        </authorList>
    </citation>
    <scope>NUCLEOTIDE SEQUENCE [LARGE SCALE GENOMIC DNA]</scope>
    <source>
        <strain evidence="1">YG-Dec2019</strain>
    </source>
</reference>
<organism evidence="1 2">
    <name type="scientific">Pangasianodon gigas</name>
    <name type="common">Mekong giant catfish</name>
    <name type="synonym">Pangasius gigas</name>
    <dbReference type="NCBI Taxonomy" id="30993"/>
    <lineage>
        <taxon>Eukaryota</taxon>
        <taxon>Metazoa</taxon>
        <taxon>Chordata</taxon>
        <taxon>Craniata</taxon>
        <taxon>Vertebrata</taxon>
        <taxon>Euteleostomi</taxon>
        <taxon>Actinopterygii</taxon>
        <taxon>Neopterygii</taxon>
        <taxon>Teleostei</taxon>
        <taxon>Ostariophysi</taxon>
        <taxon>Siluriformes</taxon>
        <taxon>Pangasiidae</taxon>
        <taxon>Pangasianodon</taxon>
    </lineage>
</organism>